<feature type="region of interest" description="Disordered" evidence="1">
    <location>
        <begin position="73"/>
        <end position="93"/>
    </location>
</feature>
<proteinExistence type="predicted"/>
<gene>
    <name evidence="3" type="ORF">EDD65_106113</name>
</gene>
<protein>
    <recommendedName>
        <fullName evidence="5">Lipoprotein</fullName>
    </recommendedName>
</protein>
<comment type="caution">
    <text evidence="3">The sequence shown here is derived from an EMBL/GenBank/DDBJ whole genome shotgun (WGS) entry which is preliminary data.</text>
</comment>
<evidence type="ECO:0000256" key="1">
    <source>
        <dbReference type="SAM" id="MobiDB-lite"/>
    </source>
</evidence>
<feature type="signal peptide" evidence="2">
    <location>
        <begin position="1"/>
        <end position="22"/>
    </location>
</feature>
<evidence type="ECO:0000313" key="3">
    <source>
        <dbReference type="EMBL" id="TCS89447.1"/>
    </source>
</evidence>
<reference evidence="3 4" key="1">
    <citation type="submission" date="2019-03" db="EMBL/GenBank/DDBJ databases">
        <title>Genomic Encyclopedia of Type Strains, Phase IV (KMG-IV): sequencing the most valuable type-strain genomes for metagenomic binning, comparative biology and taxonomic classification.</title>
        <authorList>
            <person name="Goeker M."/>
        </authorList>
    </citation>
    <scope>NUCLEOTIDE SEQUENCE [LARGE SCALE GENOMIC DNA]</scope>
    <source>
        <strain evidence="3 4">DSM 26752</strain>
    </source>
</reference>
<dbReference type="EMBL" id="SMAE01000006">
    <property type="protein sequence ID" value="TCS89447.1"/>
    <property type="molecule type" value="Genomic_DNA"/>
</dbReference>
<feature type="chain" id="PRO_5039695064" description="Lipoprotein" evidence="2">
    <location>
        <begin position="23"/>
        <end position="268"/>
    </location>
</feature>
<sequence length="268" mass="31205">MNKKIILIILLMSLLFTACTNKGEKKSTKVENKDKAPKDLISILDELDKILVLVDEIEEISKLTDLEYESLNEKDKKTKEDEEKQKKEEQKEDEISDRDVELLKLWNNLGDKIDKVHNDWNNYEIESRKKSPSDEKSESVKNNLNYITTMIENRDIMGILDATSKSLLSLAYFCDLYKDDISGDLYRIKHYVLQAYLNPDMGKEILNNTQDSILTLRQKLEKDKDKLKKVDKLDLSIKDMGNSLNINSPKLLKNKKEIIFKNIDSLKE</sequence>
<keyword evidence="2" id="KW-0732">Signal</keyword>
<evidence type="ECO:0000313" key="4">
    <source>
        <dbReference type="Proteomes" id="UP000294567"/>
    </source>
</evidence>
<keyword evidence="4" id="KW-1185">Reference proteome</keyword>
<name>A0A4V6NZ51_9FIRM</name>
<organism evidence="3 4">
    <name type="scientific">Keratinibaculum paraultunense</name>
    <dbReference type="NCBI Taxonomy" id="1278232"/>
    <lineage>
        <taxon>Bacteria</taxon>
        <taxon>Bacillati</taxon>
        <taxon>Bacillota</taxon>
        <taxon>Tissierellia</taxon>
        <taxon>Tissierellales</taxon>
        <taxon>Tepidimicrobiaceae</taxon>
        <taxon>Keratinibaculum</taxon>
    </lineage>
</organism>
<accession>A0A4V6NZ51</accession>
<dbReference type="Proteomes" id="UP000294567">
    <property type="component" value="Unassembled WGS sequence"/>
</dbReference>
<dbReference type="AlphaFoldDB" id="A0A4V6NZ51"/>
<evidence type="ECO:0008006" key="5">
    <source>
        <dbReference type="Google" id="ProtNLM"/>
    </source>
</evidence>
<dbReference type="RefSeq" id="WP_132027596.1">
    <property type="nucleotide sequence ID" value="NZ_CP068564.1"/>
</dbReference>
<dbReference type="OrthoDB" id="1953515at2"/>
<feature type="compositionally biased region" description="Basic and acidic residues" evidence="1">
    <location>
        <begin position="73"/>
        <end position="90"/>
    </location>
</feature>
<evidence type="ECO:0000256" key="2">
    <source>
        <dbReference type="SAM" id="SignalP"/>
    </source>
</evidence>
<dbReference type="PROSITE" id="PS51257">
    <property type="entry name" value="PROKAR_LIPOPROTEIN"/>
    <property type="match status" value="1"/>
</dbReference>